<evidence type="ECO:0000259" key="2">
    <source>
        <dbReference type="Pfam" id="PF10648"/>
    </source>
</evidence>
<gene>
    <name evidence="3" type="ORF">A3K51_00085</name>
</gene>
<dbReference type="EMBL" id="METD01000001">
    <property type="protein sequence ID" value="OGB73266.1"/>
    <property type="molecule type" value="Genomic_DNA"/>
</dbReference>
<feature type="region of interest" description="Disordered" evidence="1">
    <location>
        <begin position="114"/>
        <end position="139"/>
    </location>
</feature>
<accession>A0A1F4NPH3</accession>
<dbReference type="AlphaFoldDB" id="A0A1F4NPH3"/>
<evidence type="ECO:0000313" key="4">
    <source>
        <dbReference type="Proteomes" id="UP000178085"/>
    </source>
</evidence>
<reference evidence="3 4" key="1">
    <citation type="journal article" date="2016" name="Nat. Commun.">
        <title>Thousands of microbial genomes shed light on interconnected biogeochemical processes in an aquifer system.</title>
        <authorList>
            <person name="Anantharaman K."/>
            <person name="Brown C.T."/>
            <person name="Hug L.A."/>
            <person name="Sharon I."/>
            <person name="Castelle C.J."/>
            <person name="Probst A.J."/>
            <person name="Thomas B.C."/>
            <person name="Singh A."/>
            <person name="Wilkins M.J."/>
            <person name="Karaoz U."/>
            <person name="Brodie E.L."/>
            <person name="Williams K.H."/>
            <person name="Hubbard S.S."/>
            <person name="Banfield J.F."/>
        </authorList>
    </citation>
    <scope>NUCLEOTIDE SEQUENCE [LARGE SCALE GENOMIC DNA]</scope>
</reference>
<protein>
    <recommendedName>
        <fullName evidence="2">Bacterial spore germination immunoglobulin-like domain-containing protein</fullName>
    </recommendedName>
</protein>
<feature type="domain" description="Bacterial spore germination immunoglobulin-like" evidence="2">
    <location>
        <begin position="37"/>
        <end position="125"/>
    </location>
</feature>
<dbReference type="Pfam" id="PF10648">
    <property type="entry name" value="Gmad2"/>
    <property type="match status" value="1"/>
</dbReference>
<evidence type="ECO:0000256" key="1">
    <source>
        <dbReference type="SAM" id="MobiDB-lite"/>
    </source>
</evidence>
<evidence type="ECO:0000313" key="3">
    <source>
        <dbReference type="EMBL" id="OGB73266.1"/>
    </source>
</evidence>
<sequence length="139" mass="14724">MKYVYWILGLVVLAGIGWLASQSQPVINNSAVETAEVIVNSPTANSTITSPLTVSGTAVGNWYFEASFPIELLNTSNQVVGTGLAEAQSDWMTSSPVPFNANIIFPTQTPGSSGSLVLHKDNPSGDSQNDDSFTVPVMF</sequence>
<organism evidence="3 4">
    <name type="scientific">candidate division Kazan bacterium RIFCSPLOWO2_01_FULL_45_19</name>
    <dbReference type="NCBI Taxonomy" id="1798538"/>
    <lineage>
        <taxon>Bacteria</taxon>
        <taxon>Bacteria division Kazan-3B-28</taxon>
    </lineage>
</organism>
<name>A0A1F4NPH3_UNCK3</name>
<comment type="caution">
    <text evidence="3">The sequence shown here is derived from an EMBL/GenBank/DDBJ whole genome shotgun (WGS) entry which is preliminary data.</text>
</comment>
<proteinExistence type="predicted"/>
<dbReference type="InterPro" id="IPR018911">
    <property type="entry name" value="Gmad2_Ig-like_dom"/>
</dbReference>
<dbReference type="Proteomes" id="UP000178085">
    <property type="component" value="Unassembled WGS sequence"/>
</dbReference>